<evidence type="ECO:0000256" key="1">
    <source>
        <dbReference type="SAM" id="SignalP"/>
    </source>
</evidence>
<proteinExistence type="predicted"/>
<reference evidence="2" key="1">
    <citation type="journal article" date="2020" name="G3 (Bethesda)">
        <title>High-Quality Assemblies for Three Invasive Social Wasps from the &lt;i&gt;Vespula&lt;/i&gt; Genus.</title>
        <authorList>
            <person name="Harrop T.W.R."/>
            <person name="Guhlin J."/>
            <person name="McLaughlin G.M."/>
            <person name="Permina E."/>
            <person name="Stockwell P."/>
            <person name="Gilligan J."/>
            <person name="Le Lec M.F."/>
            <person name="Gruber M.A.M."/>
            <person name="Quinn O."/>
            <person name="Lovegrove M."/>
            <person name="Duncan E.J."/>
            <person name="Remnant E.J."/>
            <person name="Van Eeckhoven J."/>
            <person name="Graham B."/>
            <person name="Knapp R.A."/>
            <person name="Langford K.W."/>
            <person name="Kronenberg Z."/>
            <person name="Press M.O."/>
            <person name="Eacker S.M."/>
            <person name="Wilson-Rankin E.E."/>
            <person name="Purcell J."/>
            <person name="Lester P.J."/>
            <person name="Dearden P.K."/>
        </authorList>
    </citation>
    <scope>NUCLEOTIDE SEQUENCE</scope>
    <source>
        <strain evidence="2">Volc-1</strain>
    </source>
</reference>
<feature type="signal peptide" evidence="1">
    <location>
        <begin position="1"/>
        <end position="19"/>
    </location>
</feature>
<feature type="chain" id="PRO_5032697363" evidence="1">
    <location>
        <begin position="20"/>
        <end position="120"/>
    </location>
</feature>
<protein>
    <submittedName>
        <fullName evidence="2">Uncharacterized protein</fullName>
    </submittedName>
</protein>
<organism evidence="2 3">
    <name type="scientific">Vespula pensylvanica</name>
    <name type="common">Western yellow jacket</name>
    <name type="synonym">Wasp</name>
    <dbReference type="NCBI Taxonomy" id="30213"/>
    <lineage>
        <taxon>Eukaryota</taxon>
        <taxon>Metazoa</taxon>
        <taxon>Ecdysozoa</taxon>
        <taxon>Arthropoda</taxon>
        <taxon>Hexapoda</taxon>
        <taxon>Insecta</taxon>
        <taxon>Pterygota</taxon>
        <taxon>Neoptera</taxon>
        <taxon>Endopterygota</taxon>
        <taxon>Hymenoptera</taxon>
        <taxon>Apocrita</taxon>
        <taxon>Aculeata</taxon>
        <taxon>Vespoidea</taxon>
        <taxon>Vespidae</taxon>
        <taxon>Vespinae</taxon>
        <taxon>Vespula</taxon>
    </lineage>
</organism>
<evidence type="ECO:0000313" key="3">
    <source>
        <dbReference type="Proteomes" id="UP000600918"/>
    </source>
</evidence>
<dbReference type="AlphaFoldDB" id="A0A834P7K0"/>
<sequence>MIWPFAILLVILSIKDTLPANLRPYYRDGIATEAKNSAYSCGCQYVCSGPLQRRFDPSHFICMCMCLADTIPCILLIVSLNDIVFYETSRKFEGVNASIIEKRVMVGEMEFFDLNDEHKC</sequence>
<keyword evidence="3" id="KW-1185">Reference proteome</keyword>
<evidence type="ECO:0000313" key="2">
    <source>
        <dbReference type="EMBL" id="KAF7431663.1"/>
    </source>
</evidence>
<keyword evidence="1" id="KW-0732">Signal</keyword>
<dbReference type="EMBL" id="JACSDY010000003">
    <property type="protein sequence ID" value="KAF7431663.1"/>
    <property type="molecule type" value="Genomic_DNA"/>
</dbReference>
<gene>
    <name evidence="2" type="ORF">H0235_004587</name>
</gene>
<comment type="caution">
    <text evidence="2">The sequence shown here is derived from an EMBL/GenBank/DDBJ whole genome shotgun (WGS) entry which is preliminary data.</text>
</comment>
<name>A0A834P7K0_VESPE</name>
<accession>A0A834P7K0</accession>
<dbReference type="Proteomes" id="UP000600918">
    <property type="component" value="Unassembled WGS sequence"/>
</dbReference>